<evidence type="ECO:0000259" key="1">
    <source>
        <dbReference type="SMART" id="SM00587"/>
    </source>
</evidence>
<dbReference type="Gene3D" id="3.90.1200.10">
    <property type="match status" value="1"/>
</dbReference>
<dbReference type="InterPro" id="IPR011009">
    <property type="entry name" value="Kinase-like_dom_sf"/>
</dbReference>
<dbReference type="Pfam" id="PF02958">
    <property type="entry name" value="EcKL"/>
    <property type="match status" value="1"/>
</dbReference>
<dbReference type="HOGENOM" id="CLU_010718_6_2_1"/>
<gene>
    <name evidence="2" type="ORF">AaeL_AAEL006581</name>
</gene>
<dbReference type="InterPro" id="IPR004119">
    <property type="entry name" value="EcKL"/>
</dbReference>
<dbReference type="OrthoDB" id="190089at2759"/>
<dbReference type="PANTHER" id="PTHR11012">
    <property type="entry name" value="PROTEIN KINASE-LIKE DOMAIN-CONTAINING"/>
    <property type="match status" value="1"/>
</dbReference>
<evidence type="ECO:0000313" key="3">
    <source>
        <dbReference type="Proteomes" id="UP000682892"/>
    </source>
</evidence>
<name>A0A1S4FE08_AEDAE</name>
<accession>A0A1S4FE08</accession>
<dbReference type="KEGG" id="aag:5568146"/>
<dbReference type="EMBL" id="CH477396">
    <property type="protein sequence ID" value="EAT41835.1"/>
    <property type="molecule type" value="Genomic_DNA"/>
</dbReference>
<feature type="domain" description="CHK kinase-like" evidence="1">
    <location>
        <begin position="143"/>
        <end position="338"/>
    </location>
</feature>
<dbReference type="SMART" id="SM00587">
    <property type="entry name" value="CHK"/>
    <property type="match status" value="1"/>
</dbReference>
<dbReference type="PANTHER" id="PTHR11012:SF54">
    <property type="entry name" value="CHK KINASE-LIKE DOMAIN-CONTAINING PROTEIN"/>
    <property type="match status" value="1"/>
</dbReference>
<dbReference type="OMA" id="MHMKKYA"/>
<reference evidence="2" key="3">
    <citation type="submission" date="2012-09" db="EMBL/GenBank/DDBJ databases">
        <authorList>
            <consortium name="VectorBase"/>
        </authorList>
    </citation>
    <scope>NUCLEOTIDE SEQUENCE</scope>
    <source>
        <strain evidence="2">Liverpool</strain>
    </source>
</reference>
<sequence length="426" mass="48781">MSVLPRNVTEAVKEHATSRGIKNPKFDISSGSRNGDSYSGDVYRIVISPDEKDVEDCRNNNSDGAITGLPKVISVIAKVAPTSPLRRGLYNSSAHFQREKYIFDIVLPTFEKFQETRGLKPSRMFNHYPTVIASDCTEGQEFVLQDDLTAQGFKNFQRTEPLDYDNVLRILTELAEFHAVSFAMKDQAPDIFSKIVGQLRETIFVAPLHSSFEGFLKRQVDYAMRTLEHNPAKGDEAVCKRLFRFRDEYGPSMVECVENKDDVVICHGDCWISNVLYRHKNISQPKELRFLDWQVTRCGTPVIDLSYFIFCCTDSELRKRLPELLRKYHTALVERIDELGSNGRRLFPFDTLQQHLEKFARFGFGMALMTLHSTCCVEKDLPDVSAALESSELIDLDKYTKDLLYNPAYIKRMTGVCRDMVRLGYL</sequence>
<reference evidence="2" key="1">
    <citation type="submission" date="2005-10" db="EMBL/GenBank/DDBJ databases">
        <authorList>
            <person name="Loftus B.J."/>
            <person name="Nene V.M."/>
            <person name="Hannick L.I."/>
            <person name="Bidwell S."/>
            <person name="Haas B."/>
            <person name="Amedeo P."/>
            <person name="Orvis J."/>
            <person name="Wortman J.R."/>
            <person name="White O.R."/>
            <person name="Salzberg S."/>
            <person name="Shumway M."/>
            <person name="Koo H."/>
            <person name="Zhao Y."/>
            <person name="Holmes M."/>
            <person name="Miller J."/>
            <person name="Schatz M."/>
            <person name="Pop M."/>
            <person name="Pai G."/>
            <person name="Utterback T."/>
            <person name="Rogers Y.-H."/>
            <person name="Kravitz S."/>
            <person name="Fraser C.M."/>
        </authorList>
    </citation>
    <scope>NUCLEOTIDE SEQUENCE</scope>
    <source>
        <strain evidence="2">Liverpool</strain>
    </source>
</reference>
<dbReference type="InterPro" id="IPR015897">
    <property type="entry name" value="CHK_kinase-like"/>
</dbReference>
<protein>
    <submittedName>
        <fullName evidence="2">AAEL006581-PA</fullName>
    </submittedName>
</protein>
<proteinExistence type="predicted"/>
<dbReference type="AlphaFoldDB" id="A0A1S4FE08"/>
<reference evidence="2" key="2">
    <citation type="journal article" date="2007" name="Science">
        <title>Genome sequence of Aedes aegypti, a major arbovirus vector.</title>
        <authorList>
            <person name="Nene V."/>
            <person name="Wortman J.R."/>
            <person name="Lawson D."/>
            <person name="Haas B."/>
            <person name="Kodira C."/>
            <person name="Tu Z.J."/>
            <person name="Loftus B."/>
            <person name="Xi Z."/>
            <person name="Megy K."/>
            <person name="Grabherr M."/>
            <person name="Ren Q."/>
            <person name="Zdobnov E.M."/>
            <person name="Lobo N.F."/>
            <person name="Campbell K.S."/>
            <person name="Brown S.E."/>
            <person name="Bonaldo M.F."/>
            <person name="Zhu J."/>
            <person name="Sinkins S.P."/>
            <person name="Hogenkamp D.G."/>
            <person name="Amedeo P."/>
            <person name="Arensburger P."/>
            <person name="Atkinson P.W."/>
            <person name="Bidwell S."/>
            <person name="Biedler J."/>
            <person name="Birney E."/>
            <person name="Bruggner R.V."/>
            <person name="Costas J."/>
            <person name="Coy M.R."/>
            <person name="Crabtree J."/>
            <person name="Crawford M."/>
            <person name="Debruyn B."/>
            <person name="Decaprio D."/>
            <person name="Eiglmeier K."/>
            <person name="Eisenstadt E."/>
            <person name="El-Dorry H."/>
            <person name="Gelbart W.M."/>
            <person name="Gomes S.L."/>
            <person name="Hammond M."/>
            <person name="Hannick L.I."/>
            <person name="Hogan J.R."/>
            <person name="Holmes M.H."/>
            <person name="Jaffe D."/>
            <person name="Johnston J.S."/>
            <person name="Kennedy R.C."/>
            <person name="Koo H."/>
            <person name="Kravitz S."/>
            <person name="Kriventseva E.V."/>
            <person name="Kulp D."/>
            <person name="Labutti K."/>
            <person name="Lee E."/>
            <person name="Li S."/>
            <person name="Lovin D.D."/>
            <person name="Mao C."/>
            <person name="Mauceli E."/>
            <person name="Menck C.F."/>
            <person name="Miller J.R."/>
            <person name="Montgomery P."/>
            <person name="Mori A."/>
            <person name="Nascimento A.L."/>
            <person name="Naveira H.F."/>
            <person name="Nusbaum C."/>
            <person name="O'leary S."/>
            <person name="Orvis J."/>
            <person name="Pertea M."/>
            <person name="Quesneville H."/>
            <person name="Reidenbach K.R."/>
            <person name="Rogers Y.H."/>
            <person name="Roth C.W."/>
            <person name="Schneider J.R."/>
            <person name="Schatz M."/>
            <person name="Shumway M."/>
            <person name="Stanke M."/>
            <person name="Stinson E.O."/>
            <person name="Tubio J.M."/>
            <person name="Vanzee J.P."/>
            <person name="Verjovski-Almeida S."/>
            <person name="Werner D."/>
            <person name="White O."/>
            <person name="Wyder S."/>
            <person name="Zeng Q."/>
            <person name="Zhao Q."/>
            <person name="Zhao Y."/>
            <person name="Hill C.A."/>
            <person name="Raikhel A.S."/>
            <person name="Soares M.B."/>
            <person name="Knudson D.L."/>
            <person name="Lee N.H."/>
            <person name="Galagan J."/>
            <person name="Salzberg S.L."/>
            <person name="Paulsen I.T."/>
            <person name="Dimopoulos G."/>
            <person name="Collins F.H."/>
            <person name="Birren B."/>
            <person name="Fraser-Liggett C.M."/>
            <person name="Severson D.W."/>
        </authorList>
    </citation>
    <scope>NUCLEOTIDE SEQUENCE [LARGE SCALE GENOMIC DNA]</scope>
    <source>
        <strain evidence="2">Liverpool</strain>
    </source>
</reference>
<organism evidence="2 3">
    <name type="scientific">Aedes aegypti</name>
    <name type="common">Yellowfever mosquito</name>
    <name type="synonym">Culex aegypti</name>
    <dbReference type="NCBI Taxonomy" id="7159"/>
    <lineage>
        <taxon>Eukaryota</taxon>
        <taxon>Metazoa</taxon>
        <taxon>Ecdysozoa</taxon>
        <taxon>Arthropoda</taxon>
        <taxon>Hexapoda</taxon>
        <taxon>Insecta</taxon>
        <taxon>Pterygota</taxon>
        <taxon>Neoptera</taxon>
        <taxon>Endopterygota</taxon>
        <taxon>Diptera</taxon>
        <taxon>Nematocera</taxon>
        <taxon>Culicoidea</taxon>
        <taxon>Culicidae</taxon>
        <taxon>Culicinae</taxon>
        <taxon>Aedini</taxon>
        <taxon>Aedes</taxon>
        <taxon>Stegomyia</taxon>
    </lineage>
</organism>
<dbReference type="Proteomes" id="UP000682892">
    <property type="component" value="Chromosome 2"/>
</dbReference>
<evidence type="ECO:0000313" key="2">
    <source>
        <dbReference type="EMBL" id="EAT41835.1"/>
    </source>
</evidence>
<dbReference type="SUPFAM" id="SSF56112">
    <property type="entry name" value="Protein kinase-like (PK-like)"/>
    <property type="match status" value="1"/>
</dbReference>